<reference evidence="1 2" key="1">
    <citation type="submission" date="2021-06" db="EMBL/GenBank/DDBJ databases">
        <authorList>
            <person name="Kallberg Y."/>
            <person name="Tangrot J."/>
            <person name="Rosling A."/>
        </authorList>
    </citation>
    <scope>NUCLEOTIDE SEQUENCE [LARGE SCALE GENOMIC DNA]</scope>
    <source>
        <strain evidence="1 2">120-4 pot B 10/14</strain>
    </source>
</reference>
<sequence>MSSNKQKEKTTLSNQQRKKIIAFKKKNPNISYVDLVDWVKKNVGPEVYPSTIGHLIKNKDNIGDNLLAKRQKTVQYPNLENSLLDEDAFINDNVVAAAISKLRRLLENYDLKDIYNMNETELFYDLEEYIDYLEKLKVHGILSDQEIVNLATNLELKNDSNENDNSTKIHQVTYNEALNTINLLEEYL</sequence>
<evidence type="ECO:0000313" key="2">
    <source>
        <dbReference type="Proteomes" id="UP000789901"/>
    </source>
</evidence>
<evidence type="ECO:0000313" key="1">
    <source>
        <dbReference type="EMBL" id="CAG8839078.1"/>
    </source>
</evidence>
<keyword evidence="2" id="KW-1185">Reference proteome</keyword>
<name>A0ABN7WRS5_GIGMA</name>
<feature type="non-terminal residue" evidence="1">
    <location>
        <position position="188"/>
    </location>
</feature>
<gene>
    <name evidence="1" type="ORF">GMARGA_LOCUS34286</name>
</gene>
<proteinExistence type="predicted"/>
<dbReference type="Proteomes" id="UP000789901">
    <property type="component" value="Unassembled WGS sequence"/>
</dbReference>
<protein>
    <submittedName>
        <fullName evidence="1">18580_t:CDS:1</fullName>
    </submittedName>
</protein>
<dbReference type="Gene3D" id="1.10.10.60">
    <property type="entry name" value="Homeodomain-like"/>
    <property type="match status" value="1"/>
</dbReference>
<comment type="caution">
    <text evidence="1">The sequence shown here is derived from an EMBL/GenBank/DDBJ whole genome shotgun (WGS) entry which is preliminary data.</text>
</comment>
<accession>A0ABN7WRS5</accession>
<dbReference type="EMBL" id="CAJVQB010059679">
    <property type="protein sequence ID" value="CAG8839078.1"/>
    <property type="molecule type" value="Genomic_DNA"/>
</dbReference>
<organism evidence="1 2">
    <name type="scientific">Gigaspora margarita</name>
    <dbReference type="NCBI Taxonomy" id="4874"/>
    <lineage>
        <taxon>Eukaryota</taxon>
        <taxon>Fungi</taxon>
        <taxon>Fungi incertae sedis</taxon>
        <taxon>Mucoromycota</taxon>
        <taxon>Glomeromycotina</taxon>
        <taxon>Glomeromycetes</taxon>
        <taxon>Diversisporales</taxon>
        <taxon>Gigasporaceae</taxon>
        <taxon>Gigaspora</taxon>
    </lineage>
</organism>